<gene>
    <name evidence="3" type="ORF">AB0301_17025</name>
</gene>
<dbReference type="Proteomes" id="UP001553715">
    <property type="component" value="Unassembled WGS sequence"/>
</dbReference>
<dbReference type="Gene3D" id="3.40.50.720">
    <property type="entry name" value="NAD(P)-binding Rossmann-like Domain"/>
    <property type="match status" value="1"/>
</dbReference>
<evidence type="ECO:0000256" key="1">
    <source>
        <dbReference type="ARBA" id="ARBA00006484"/>
    </source>
</evidence>
<dbReference type="RefSeq" id="WP_366233564.1">
    <property type="nucleotide sequence ID" value="NZ_JBFBMH010000052.1"/>
</dbReference>
<name>A0ABV3LLI7_9MICO</name>
<organism evidence="3 4">
    <name type="scientific">Microbacterium profundi</name>
    <dbReference type="NCBI Taxonomy" id="450380"/>
    <lineage>
        <taxon>Bacteria</taxon>
        <taxon>Bacillati</taxon>
        <taxon>Actinomycetota</taxon>
        <taxon>Actinomycetes</taxon>
        <taxon>Micrococcales</taxon>
        <taxon>Microbacteriaceae</taxon>
        <taxon>Microbacterium</taxon>
    </lineage>
</organism>
<dbReference type="InterPro" id="IPR036291">
    <property type="entry name" value="NAD(P)-bd_dom_sf"/>
</dbReference>
<dbReference type="NCBIfam" id="NF005559">
    <property type="entry name" value="PRK07231.1"/>
    <property type="match status" value="1"/>
</dbReference>
<dbReference type="InterPro" id="IPR002347">
    <property type="entry name" value="SDR_fam"/>
</dbReference>
<protein>
    <submittedName>
        <fullName evidence="3">SDR family NAD(P)-dependent oxidoreductase</fullName>
    </submittedName>
</protein>
<dbReference type="PROSITE" id="PS00061">
    <property type="entry name" value="ADH_SHORT"/>
    <property type="match status" value="1"/>
</dbReference>
<dbReference type="PRINTS" id="PR00080">
    <property type="entry name" value="SDRFAMILY"/>
</dbReference>
<dbReference type="CDD" id="cd05233">
    <property type="entry name" value="SDR_c"/>
    <property type="match status" value="1"/>
</dbReference>
<dbReference type="PRINTS" id="PR00081">
    <property type="entry name" value="GDHRDH"/>
</dbReference>
<dbReference type="SUPFAM" id="SSF51735">
    <property type="entry name" value="NAD(P)-binding Rossmann-fold domains"/>
    <property type="match status" value="1"/>
</dbReference>
<dbReference type="PANTHER" id="PTHR24321">
    <property type="entry name" value="DEHYDROGENASES, SHORT CHAIN"/>
    <property type="match status" value="1"/>
</dbReference>
<comment type="caution">
    <text evidence="3">The sequence shown here is derived from an EMBL/GenBank/DDBJ whole genome shotgun (WGS) entry which is preliminary data.</text>
</comment>
<keyword evidence="4" id="KW-1185">Reference proteome</keyword>
<dbReference type="EMBL" id="JBFBMH010000052">
    <property type="protein sequence ID" value="MEW1976754.1"/>
    <property type="molecule type" value="Genomic_DNA"/>
</dbReference>
<reference evidence="3 4" key="1">
    <citation type="submission" date="2024-06" db="EMBL/GenBank/DDBJ databases">
        <title>The Natural Products Discovery Center: Release of the First 8490 Sequenced Strains for Exploring Actinobacteria Biosynthetic Diversity.</title>
        <authorList>
            <person name="Kalkreuter E."/>
            <person name="Kautsar S.A."/>
            <person name="Yang D."/>
            <person name="Bader C.D."/>
            <person name="Teijaro C.N."/>
            <person name="Fluegel L."/>
            <person name="Davis C.M."/>
            <person name="Simpson J.R."/>
            <person name="Lauterbach L."/>
            <person name="Steele A.D."/>
            <person name="Gui C."/>
            <person name="Meng S."/>
            <person name="Li G."/>
            <person name="Viehrig K."/>
            <person name="Ye F."/>
            <person name="Su P."/>
            <person name="Kiefer A.F."/>
            <person name="Nichols A."/>
            <person name="Cepeda A.J."/>
            <person name="Yan W."/>
            <person name="Fan B."/>
            <person name="Jiang Y."/>
            <person name="Adhikari A."/>
            <person name="Zheng C.-J."/>
            <person name="Schuster L."/>
            <person name="Cowan T.M."/>
            <person name="Smanski M.J."/>
            <person name="Chevrette M.G."/>
            <person name="De Carvalho L.P.S."/>
            <person name="Shen B."/>
        </authorList>
    </citation>
    <scope>NUCLEOTIDE SEQUENCE [LARGE SCALE GENOMIC DNA]</scope>
    <source>
        <strain evidence="3 4">NPDC077434</strain>
    </source>
</reference>
<proteinExistence type="inferred from homology"/>
<dbReference type="Pfam" id="PF13561">
    <property type="entry name" value="adh_short_C2"/>
    <property type="match status" value="1"/>
</dbReference>
<evidence type="ECO:0000313" key="3">
    <source>
        <dbReference type="EMBL" id="MEW1976754.1"/>
    </source>
</evidence>
<evidence type="ECO:0000313" key="4">
    <source>
        <dbReference type="Proteomes" id="UP001553715"/>
    </source>
</evidence>
<comment type="similarity">
    <text evidence="1">Belongs to the short-chain dehydrogenases/reductases (SDR) family.</text>
</comment>
<dbReference type="PANTHER" id="PTHR24321:SF8">
    <property type="entry name" value="ESTRADIOL 17-BETA-DEHYDROGENASE 8-RELATED"/>
    <property type="match status" value="1"/>
</dbReference>
<keyword evidence="2" id="KW-0560">Oxidoreductase</keyword>
<dbReference type="InterPro" id="IPR020904">
    <property type="entry name" value="Sc_DH/Rdtase_CS"/>
</dbReference>
<evidence type="ECO:0000256" key="2">
    <source>
        <dbReference type="ARBA" id="ARBA00023002"/>
    </source>
</evidence>
<accession>A0ABV3LLI7</accession>
<sequence length="248" mass="25736">MLLEGKIALVTGAGSGIGEAIAKRIAREGASVTVADIADAGGNRVVHEIRSEGGVADFFHADIASPDGAQQLVDHVVSTYGRLDLAANNAGLAERPGLMHELDPAEWARVIGVDLTGTWLSMRAELRHFMEQGSGVIVNTASGAGLKATPGLTAYSAAKHGVVGLTRTGAIDYVKHNIRINAVAPGTIRTPAMEAAGESQMAEWAALMPTGRMGTPEEIAAGVAWLFSDESSYITGTVLEIDGGYMQA</sequence>